<dbReference type="SUPFAM" id="SSF160443">
    <property type="entry name" value="SMR domain-like"/>
    <property type="match status" value="1"/>
</dbReference>
<gene>
    <name evidence="2" type="ORF">WJX75_002414</name>
</gene>
<feature type="domain" description="Smr" evidence="1">
    <location>
        <begin position="414"/>
        <end position="493"/>
    </location>
</feature>
<dbReference type="InterPro" id="IPR036063">
    <property type="entry name" value="Smr_dom_sf"/>
</dbReference>
<dbReference type="InterPro" id="IPR002625">
    <property type="entry name" value="Smr_dom"/>
</dbReference>
<accession>A0ABR2YPC4</accession>
<dbReference type="Gene3D" id="3.30.1370.110">
    <property type="match status" value="1"/>
</dbReference>
<evidence type="ECO:0000259" key="1">
    <source>
        <dbReference type="PROSITE" id="PS50828"/>
    </source>
</evidence>
<dbReference type="PANTHER" id="PTHR46535:SF1">
    <property type="entry name" value="NEDD4-BINDING PROTEIN 2"/>
    <property type="match status" value="1"/>
</dbReference>
<organism evidence="2 3">
    <name type="scientific">Coccomyxa subellipsoidea</name>
    <dbReference type="NCBI Taxonomy" id="248742"/>
    <lineage>
        <taxon>Eukaryota</taxon>
        <taxon>Viridiplantae</taxon>
        <taxon>Chlorophyta</taxon>
        <taxon>core chlorophytes</taxon>
        <taxon>Trebouxiophyceae</taxon>
        <taxon>Trebouxiophyceae incertae sedis</taxon>
        <taxon>Coccomyxaceae</taxon>
        <taxon>Coccomyxa</taxon>
    </lineage>
</organism>
<dbReference type="InterPro" id="IPR052772">
    <property type="entry name" value="Endo/PolyKinase_Domain-Protein"/>
</dbReference>
<dbReference type="EMBL" id="JALJOT010000007">
    <property type="protein sequence ID" value="KAK9908758.1"/>
    <property type="molecule type" value="Genomic_DNA"/>
</dbReference>
<keyword evidence="3" id="KW-1185">Reference proteome</keyword>
<proteinExistence type="predicted"/>
<dbReference type="PANTHER" id="PTHR46535">
    <property type="entry name" value="NEDD4-BINDING PROTEIN 2"/>
    <property type="match status" value="1"/>
</dbReference>
<dbReference type="PROSITE" id="PS50828">
    <property type="entry name" value="SMR"/>
    <property type="match status" value="1"/>
</dbReference>
<reference evidence="2 3" key="1">
    <citation type="journal article" date="2024" name="Nat. Commun.">
        <title>Phylogenomics reveals the evolutionary origins of lichenization in chlorophyte algae.</title>
        <authorList>
            <person name="Puginier C."/>
            <person name="Libourel C."/>
            <person name="Otte J."/>
            <person name="Skaloud P."/>
            <person name="Haon M."/>
            <person name="Grisel S."/>
            <person name="Petersen M."/>
            <person name="Berrin J.G."/>
            <person name="Delaux P.M."/>
            <person name="Dal Grande F."/>
            <person name="Keller J."/>
        </authorList>
    </citation>
    <scope>NUCLEOTIDE SEQUENCE [LARGE SCALE GENOMIC DNA]</scope>
    <source>
        <strain evidence="2 3">SAG 216-7</strain>
    </source>
</reference>
<name>A0ABR2YPC4_9CHLO</name>
<dbReference type="SMART" id="SM00463">
    <property type="entry name" value="SMR"/>
    <property type="match status" value="1"/>
</dbReference>
<sequence length="511" mass="54612">MQDDSGPPTPESEDRASSLVACAAAGKMDAAAPVLNADDQRFATDMSTYGLARIGLPSPPYGRIPLTAAQEPQGVEVLYTGLFIGHAEQKKLFARVHACHENVTADHVTLSHKPSQIATTLPLGKSLNISVSAVLSDDRLQVLSVQLPLEIAAHFGGKVPHITVSYAAGARAKEAGDLLAEVCSGADRPVSMDVWQEPLELCARVGAKLSSGELVYSHEQLSDATAADLMSVWNTAGGLEREMHSSAAHSTCSVTQPQQTDDSCYECDSFWDTEAMSQRDVSAAGYRKSVTIRTAQIDSKDHGLEDWTPGVRSSGGGPAAVCAAQAAVARTMAERQLARSLADAERRSSLVHRSARDVFSQAAANAHQQGQRELARELVNKCREHDKLAVEARFRANEAAFDGSNRNLLNRWKVDLHGLHVDEALKVLETHLIALGGLGHPGGILLQVIVGLGRHSEGGVARILPAVVRYLTEAGYNFKEEPNNAGVICVLLPGKRNALSGQLNMTCNAIY</sequence>
<evidence type="ECO:0000313" key="2">
    <source>
        <dbReference type="EMBL" id="KAK9908758.1"/>
    </source>
</evidence>
<evidence type="ECO:0000313" key="3">
    <source>
        <dbReference type="Proteomes" id="UP001491310"/>
    </source>
</evidence>
<protein>
    <recommendedName>
        <fullName evidence="1">Smr domain-containing protein</fullName>
    </recommendedName>
</protein>
<comment type="caution">
    <text evidence="2">The sequence shown here is derived from an EMBL/GenBank/DDBJ whole genome shotgun (WGS) entry which is preliminary data.</text>
</comment>
<dbReference type="Proteomes" id="UP001491310">
    <property type="component" value="Unassembled WGS sequence"/>
</dbReference>